<comment type="caution">
    <text evidence="1">The sequence shown here is derived from an EMBL/GenBank/DDBJ whole genome shotgun (WGS) entry which is preliminary data.</text>
</comment>
<sequence>MVSNKKRLYVALYPSSVTNNEERMYHWGFLIGPKREGATPSDAVPGVRYHVKNTPTQGWFYYEVPLTNVRTTANLLARIVVAKVTDEARLITILRETPVVQNHPAWRCRTWVADALRRIEEDGTAVGTSCLYWGEIERTGRGYDLERPKPTWDLLEGRETVP</sequence>
<reference evidence="1" key="1">
    <citation type="journal article" date="2023" name="Mol. Phylogenet. Evol.">
        <title>Genome-scale phylogeny and comparative genomics of the fungal order Sordariales.</title>
        <authorList>
            <person name="Hensen N."/>
            <person name="Bonometti L."/>
            <person name="Westerberg I."/>
            <person name="Brannstrom I.O."/>
            <person name="Guillou S."/>
            <person name="Cros-Aarteil S."/>
            <person name="Calhoun S."/>
            <person name="Haridas S."/>
            <person name="Kuo A."/>
            <person name="Mondo S."/>
            <person name="Pangilinan J."/>
            <person name="Riley R."/>
            <person name="LaButti K."/>
            <person name="Andreopoulos B."/>
            <person name="Lipzen A."/>
            <person name="Chen C."/>
            <person name="Yan M."/>
            <person name="Daum C."/>
            <person name="Ng V."/>
            <person name="Clum A."/>
            <person name="Steindorff A."/>
            <person name="Ohm R.A."/>
            <person name="Martin F."/>
            <person name="Silar P."/>
            <person name="Natvig D.O."/>
            <person name="Lalanne C."/>
            <person name="Gautier V."/>
            <person name="Ament-Velasquez S.L."/>
            <person name="Kruys A."/>
            <person name="Hutchinson M.I."/>
            <person name="Powell A.J."/>
            <person name="Barry K."/>
            <person name="Miller A.N."/>
            <person name="Grigoriev I.V."/>
            <person name="Debuchy R."/>
            <person name="Gladieux P."/>
            <person name="Hiltunen Thoren M."/>
            <person name="Johannesson H."/>
        </authorList>
    </citation>
    <scope>NUCLEOTIDE SEQUENCE</scope>
    <source>
        <strain evidence="1">CBS 103.79</strain>
    </source>
</reference>
<dbReference type="Proteomes" id="UP001303889">
    <property type="component" value="Unassembled WGS sequence"/>
</dbReference>
<protein>
    <submittedName>
        <fullName evidence="1">Uncharacterized protein</fullName>
    </submittedName>
</protein>
<evidence type="ECO:0000313" key="2">
    <source>
        <dbReference type="Proteomes" id="UP001303889"/>
    </source>
</evidence>
<dbReference type="EMBL" id="MU855729">
    <property type="protein sequence ID" value="KAK3899886.1"/>
    <property type="molecule type" value="Genomic_DNA"/>
</dbReference>
<evidence type="ECO:0000313" key="1">
    <source>
        <dbReference type="EMBL" id="KAK3899886.1"/>
    </source>
</evidence>
<keyword evidence="2" id="KW-1185">Reference proteome</keyword>
<accession>A0AAN6RRW2</accession>
<dbReference type="InterPro" id="IPR054208">
    <property type="entry name" value="DUF6914"/>
</dbReference>
<proteinExistence type="predicted"/>
<dbReference type="Pfam" id="PF21858">
    <property type="entry name" value="DUF6914"/>
    <property type="match status" value="1"/>
</dbReference>
<name>A0AAN6RRW2_9PEZI</name>
<reference evidence="1" key="2">
    <citation type="submission" date="2023-05" db="EMBL/GenBank/DDBJ databases">
        <authorList>
            <consortium name="Lawrence Berkeley National Laboratory"/>
            <person name="Steindorff A."/>
            <person name="Hensen N."/>
            <person name="Bonometti L."/>
            <person name="Westerberg I."/>
            <person name="Brannstrom I.O."/>
            <person name="Guillou S."/>
            <person name="Cros-Aarteil S."/>
            <person name="Calhoun S."/>
            <person name="Haridas S."/>
            <person name="Kuo A."/>
            <person name="Mondo S."/>
            <person name="Pangilinan J."/>
            <person name="Riley R."/>
            <person name="Labutti K."/>
            <person name="Andreopoulos B."/>
            <person name="Lipzen A."/>
            <person name="Chen C."/>
            <person name="Yanf M."/>
            <person name="Daum C."/>
            <person name="Ng V."/>
            <person name="Clum A."/>
            <person name="Ohm R."/>
            <person name="Martin F."/>
            <person name="Silar P."/>
            <person name="Natvig D."/>
            <person name="Lalanne C."/>
            <person name="Gautier V."/>
            <person name="Ament-Velasquez S.L."/>
            <person name="Kruys A."/>
            <person name="Hutchinson M.I."/>
            <person name="Powell A.J."/>
            <person name="Barry K."/>
            <person name="Miller A.N."/>
            <person name="Grigoriev I.V."/>
            <person name="Debuchy R."/>
            <person name="Gladieux P."/>
            <person name="Thoren M.H."/>
            <person name="Johannesson H."/>
        </authorList>
    </citation>
    <scope>NUCLEOTIDE SEQUENCE</scope>
    <source>
        <strain evidence="1">CBS 103.79</strain>
    </source>
</reference>
<dbReference type="AlphaFoldDB" id="A0AAN6RRW2"/>
<organism evidence="1 2">
    <name type="scientific">Staphylotrichum tortipilum</name>
    <dbReference type="NCBI Taxonomy" id="2831512"/>
    <lineage>
        <taxon>Eukaryota</taxon>
        <taxon>Fungi</taxon>
        <taxon>Dikarya</taxon>
        <taxon>Ascomycota</taxon>
        <taxon>Pezizomycotina</taxon>
        <taxon>Sordariomycetes</taxon>
        <taxon>Sordariomycetidae</taxon>
        <taxon>Sordariales</taxon>
        <taxon>Chaetomiaceae</taxon>
        <taxon>Staphylotrichum</taxon>
    </lineage>
</organism>
<gene>
    <name evidence="1" type="ORF">C8A05DRAFT_46167</name>
</gene>